<evidence type="ECO:0000313" key="3">
    <source>
        <dbReference type="EMBL" id="ESK92394.1"/>
    </source>
</evidence>
<comment type="similarity">
    <text evidence="1">Belongs to the tpcK family.</text>
</comment>
<name>V2YL23_MONRO</name>
<dbReference type="OrthoDB" id="3183782at2759"/>
<accession>V2YL23</accession>
<dbReference type="Proteomes" id="UP000017559">
    <property type="component" value="Unassembled WGS sequence"/>
</dbReference>
<organism evidence="3 4">
    <name type="scientific">Moniliophthora roreri (strain MCA 2997)</name>
    <name type="common">Cocoa frosty pod rot fungus</name>
    <name type="synonym">Crinipellis roreri</name>
    <dbReference type="NCBI Taxonomy" id="1381753"/>
    <lineage>
        <taxon>Eukaryota</taxon>
        <taxon>Fungi</taxon>
        <taxon>Dikarya</taxon>
        <taxon>Basidiomycota</taxon>
        <taxon>Agaricomycotina</taxon>
        <taxon>Agaricomycetes</taxon>
        <taxon>Agaricomycetidae</taxon>
        <taxon>Agaricales</taxon>
        <taxon>Marasmiineae</taxon>
        <taxon>Marasmiaceae</taxon>
        <taxon>Moniliophthora</taxon>
    </lineage>
</organism>
<feature type="domain" description="EthD" evidence="2">
    <location>
        <begin position="22"/>
        <end position="115"/>
    </location>
</feature>
<dbReference type="InterPro" id="IPR011008">
    <property type="entry name" value="Dimeric_a/b-barrel"/>
</dbReference>
<evidence type="ECO:0000313" key="4">
    <source>
        <dbReference type="Proteomes" id="UP000017559"/>
    </source>
</evidence>
<reference evidence="3 4" key="1">
    <citation type="journal article" date="2014" name="BMC Genomics">
        <title>Genome and secretome analysis of the hemibiotrophic fungal pathogen, Moniliophthora roreri, which causes frosty pod rot disease of cacao: mechanisms of the biotrophic and necrotrophic phases.</title>
        <authorList>
            <person name="Meinhardt L.W."/>
            <person name="Costa G.G.L."/>
            <person name="Thomazella D.P.T."/>
            <person name="Teixeira P.J.P.L."/>
            <person name="Carazzolle M.F."/>
            <person name="Schuster S.C."/>
            <person name="Carlson J.E."/>
            <person name="Guiltinan M.J."/>
            <person name="Mieczkowski P."/>
            <person name="Farmer A."/>
            <person name="Ramaraj T."/>
            <person name="Crozier J."/>
            <person name="Davis R.E."/>
            <person name="Shao J."/>
            <person name="Melnick R.L."/>
            <person name="Pereira G.A.G."/>
            <person name="Bailey B.A."/>
        </authorList>
    </citation>
    <scope>NUCLEOTIDE SEQUENCE [LARGE SCALE GENOMIC DNA]</scope>
    <source>
        <strain evidence="3 4">MCA 2997</strain>
    </source>
</reference>
<comment type="caution">
    <text evidence="3">The sequence shown here is derived from an EMBL/GenBank/DDBJ whole genome shotgun (WGS) entry which is preliminary data.</text>
</comment>
<dbReference type="Pfam" id="PF07110">
    <property type="entry name" value="EthD"/>
    <property type="match status" value="1"/>
</dbReference>
<protein>
    <submittedName>
        <fullName evidence="3">Ethyl tert-butyl ether degradation</fullName>
    </submittedName>
</protein>
<dbReference type="STRING" id="1381753.V2YL23"/>
<dbReference type="Gene3D" id="3.30.70.100">
    <property type="match status" value="1"/>
</dbReference>
<sequence length="261" mass="29809">MPAQHALRTDRIRTLIFLRKKSSISYEEFDQYWLQVHSKVFANYVEGKRGILKYEQMHINLAEEAKLKGLGLAVLEGYNGVALFDLNSFDDSSALWSTDEYFSVVLPDEEKFIDRPTSFVFRFNLATIVDSVAIPSYDIRKDTARMLVLVARREGTSMAEFTESVLSEHARVLCEDTQMDKEITKYEQLHLAFPSEPIKTLDELSSVPREWDEVEIIDACSYDSLFRLHKTFANDSAALGGTYLLPVNVATIIDKDAHYSV</sequence>
<dbReference type="AlphaFoldDB" id="V2YL23"/>
<dbReference type="EMBL" id="AWSO01000288">
    <property type="protein sequence ID" value="ESK92394.1"/>
    <property type="molecule type" value="Genomic_DNA"/>
</dbReference>
<dbReference type="HOGENOM" id="CLU_093234_0_0_1"/>
<evidence type="ECO:0000256" key="1">
    <source>
        <dbReference type="ARBA" id="ARBA00005986"/>
    </source>
</evidence>
<dbReference type="SUPFAM" id="SSF54909">
    <property type="entry name" value="Dimeric alpha+beta barrel"/>
    <property type="match status" value="1"/>
</dbReference>
<evidence type="ECO:0000259" key="2">
    <source>
        <dbReference type="Pfam" id="PF07110"/>
    </source>
</evidence>
<dbReference type="InterPro" id="IPR009799">
    <property type="entry name" value="EthD_dom"/>
</dbReference>
<dbReference type="GO" id="GO:0016491">
    <property type="term" value="F:oxidoreductase activity"/>
    <property type="evidence" value="ECO:0007669"/>
    <property type="project" value="InterPro"/>
</dbReference>
<proteinExistence type="inferred from homology"/>
<keyword evidence="4" id="KW-1185">Reference proteome</keyword>
<gene>
    <name evidence="3" type="ORF">Moror_4571</name>
</gene>
<dbReference type="KEGG" id="mrr:Moror_4571"/>